<evidence type="ECO:0000313" key="2">
    <source>
        <dbReference type="EMBL" id="PTO35471.1"/>
    </source>
</evidence>
<comment type="caution">
    <text evidence="2">The sequence shown here is derived from an EMBL/GenBank/DDBJ whole genome shotgun (WGS) entry which is preliminary data.</text>
</comment>
<feature type="transmembrane region" description="Helical" evidence="1">
    <location>
        <begin position="61"/>
        <end position="79"/>
    </location>
</feature>
<sequence>MFQALFSSSNGLAIFKEQYFEYKTKMNQRFFDCPVWLCAILLFSLESFSYNIRCFFKKTPLFSHFQTISFFFLAVFTIMKHMNWRTFNHEL</sequence>
<keyword evidence="1" id="KW-1133">Transmembrane helix</keyword>
<feature type="transmembrane region" description="Helical" evidence="1">
    <location>
        <begin position="30"/>
        <end position="49"/>
    </location>
</feature>
<evidence type="ECO:0000256" key="1">
    <source>
        <dbReference type="SAM" id="Phobius"/>
    </source>
</evidence>
<reference evidence="2 3" key="1">
    <citation type="submission" date="2018-03" db="EMBL/GenBank/DDBJ databases">
        <title>Draft genome sequences of four Enterococcus mundtii strains isolated from beef slaughterhouses in Kenya.</title>
        <authorList>
            <person name="Wambui J."/>
            <person name="Stevens M."/>
            <person name="Njage P."/>
            <person name="Stephan R."/>
            <person name="Tasara T."/>
        </authorList>
    </citation>
    <scope>NUCLEOTIDE SEQUENCE [LARGE SCALE GENOMIC DNA]</scope>
    <source>
        <strain evidence="2 3">H18-EM</strain>
    </source>
</reference>
<proteinExistence type="predicted"/>
<protein>
    <submittedName>
        <fullName evidence="2">Uncharacterized protein</fullName>
    </submittedName>
</protein>
<dbReference type="AlphaFoldDB" id="A0A2T5DCK0"/>
<gene>
    <name evidence="2" type="ORF">C6N14_07530</name>
</gene>
<dbReference type="EMBL" id="PYGR01000025">
    <property type="protein sequence ID" value="PTO35471.1"/>
    <property type="molecule type" value="Genomic_DNA"/>
</dbReference>
<dbReference type="Proteomes" id="UP000244022">
    <property type="component" value="Unassembled WGS sequence"/>
</dbReference>
<keyword evidence="1" id="KW-0472">Membrane</keyword>
<evidence type="ECO:0000313" key="3">
    <source>
        <dbReference type="Proteomes" id="UP000244022"/>
    </source>
</evidence>
<keyword evidence="1" id="KW-0812">Transmembrane</keyword>
<accession>A0A2T5DCK0</accession>
<organism evidence="2 3">
    <name type="scientific">Enterococcus mundtii</name>
    <dbReference type="NCBI Taxonomy" id="53346"/>
    <lineage>
        <taxon>Bacteria</taxon>
        <taxon>Bacillati</taxon>
        <taxon>Bacillota</taxon>
        <taxon>Bacilli</taxon>
        <taxon>Lactobacillales</taxon>
        <taxon>Enterococcaceae</taxon>
        <taxon>Enterococcus</taxon>
    </lineage>
</organism>
<name>A0A2T5DCK0_ENTMU</name>